<dbReference type="SUPFAM" id="SSF50978">
    <property type="entry name" value="WD40 repeat-like"/>
    <property type="match status" value="1"/>
</dbReference>
<dbReference type="Pfam" id="PF00400">
    <property type="entry name" value="WD40"/>
    <property type="match status" value="3"/>
</dbReference>
<dbReference type="PROSITE" id="PS50082">
    <property type="entry name" value="WD_REPEATS_2"/>
    <property type="match status" value="2"/>
</dbReference>
<gene>
    <name evidence="5" type="ORF">TeGR_g3437</name>
</gene>
<dbReference type="InterPro" id="IPR051179">
    <property type="entry name" value="WD_repeat_multifunction"/>
</dbReference>
<dbReference type="InterPro" id="IPR036322">
    <property type="entry name" value="WD40_repeat_dom_sf"/>
</dbReference>
<dbReference type="InterPro" id="IPR020472">
    <property type="entry name" value="WD40_PAC1"/>
</dbReference>
<name>A0ABQ6N1Q6_9STRA</name>
<organism evidence="5 6">
    <name type="scientific">Tetraparma gracilis</name>
    <dbReference type="NCBI Taxonomy" id="2962635"/>
    <lineage>
        <taxon>Eukaryota</taxon>
        <taxon>Sar</taxon>
        <taxon>Stramenopiles</taxon>
        <taxon>Ochrophyta</taxon>
        <taxon>Bolidophyceae</taxon>
        <taxon>Parmales</taxon>
        <taxon>Triparmaceae</taxon>
        <taxon>Tetraparma</taxon>
    </lineage>
</organism>
<dbReference type="Proteomes" id="UP001165060">
    <property type="component" value="Unassembled WGS sequence"/>
</dbReference>
<feature type="repeat" description="WD" evidence="3">
    <location>
        <begin position="225"/>
        <end position="257"/>
    </location>
</feature>
<evidence type="ECO:0000256" key="3">
    <source>
        <dbReference type="PROSITE-ProRule" id="PRU00221"/>
    </source>
</evidence>
<feature type="repeat" description="WD" evidence="3">
    <location>
        <begin position="133"/>
        <end position="176"/>
    </location>
</feature>
<dbReference type="InterPro" id="IPR015943">
    <property type="entry name" value="WD40/YVTN_repeat-like_dom_sf"/>
</dbReference>
<proteinExistence type="predicted"/>
<keyword evidence="2" id="KW-0677">Repeat</keyword>
<evidence type="ECO:0000256" key="4">
    <source>
        <dbReference type="SAM" id="MobiDB-lite"/>
    </source>
</evidence>
<dbReference type="PRINTS" id="PR00320">
    <property type="entry name" value="GPROTEINBRPT"/>
</dbReference>
<dbReference type="EMBL" id="BRYB01002038">
    <property type="protein sequence ID" value="GMI38547.1"/>
    <property type="molecule type" value="Genomic_DNA"/>
</dbReference>
<feature type="compositionally biased region" description="Low complexity" evidence="4">
    <location>
        <begin position="117"/>
        <end position="127"/>
    </location>
</feature>
<protein>
    <submittedName>
        <fullName evidence="5">Uncharacterized protein</fullName>
    </submittedName>
</protein>
<feature type="region of interest" description="Disordered" evidence="4">
    <location>
        <begin position="117"/>
        <end position="136"/>
    </location>
</feature>
<evidence type="ECO:0000256" key="2">
    <source>
        <dbReference type="ARBA" id="ARBA00022737"/>
    </source>
</evidence>
<dbReference type="SMART" id="SM00320">
    <property type="entry name" value="WD40"/>
    <property type="match status" value="5"/>
</dbReference>
<comment type="caution">
    <text evidence="5">The sequence shown here is derived from an EMBL/GenBank/DDBJ whole genome shotgun (WGS) entry which is preliminary data.</text>
</comment>
<keyword evidence="1 3" id="KW-0853">WD repeat</keyword>
<evidence type="ECO:0000256" key="1">
    <source>
        <dbReference type="ARBA" id="ARBA00022574"/>
    </source>
</evidence>
<keyword evidence="6" id="KW-1185">Reference proteome</keyword>
<evidence type="ECO:0000313" key="6">
    <source>
        <dbReference type="Proteomes" id="UP001165060"/>
    </source>
</evidence>
<reference evidence="5 6" key="1">
    <citation type="journal article" date="2023" name="Commun. Biol.">
        <title>Genome analysis of Parmales, the sister group of diatoms, reveals the evolutionary specialization of diatoms from phago-mixotrophs to photoautotrophs.</title>
        <authorList>
            <person name="Ban H."/>
            <person name="Sato S."/>
            <person name="Yoshikawa S."/>
            <person name="Yamada K."/>
            <person name="Nakamura Y."/>
            <person name="Ichinomiya M."/>
            <person name="Sato N."/>
            <person name="Blanc-Mathieu R."/>
            <person name="Endo H."/>
            <person name="Kuwata A."/>
            <person name="Ogata H."/>
        </authorList>
    </citation>
    <scope>NUCLEOTIDE SEQUENCE [LARGE SCALE GENOMIC DNA]</scope>
</reference>
<dbReference type="Gene3D" id="2.130.10.10">
    <property type="entry name" value="YVTN repeat-like/Quinoprotein amine dehydrogenase"/>
    <property type="match status" value="1"/>
</dbReference>
<dbReference type="PANTHER" id="PTHR19857">
    <property type="entry name" value="MITOCHONDRIAL DIVISION PROTEIN 1-RELATED"/>
    <property type="match status" value="1"/>
</dbReference>
<sequence length="267" mass="28162">MIQSWDLSNPNAPPVSFPLGQFAPYASPRSINMLLAIPDPAGPIIVAAGEDPSIRVWKPSATAPGTYSCLSTMSGHVRGVTAGSIVDGLLWTSSVDCNIRIWDPAAAECKHVIAAGQPAPQQGGNNQAPPPPPAGHTGPVACLEVCEHEGQKFVLTGSLDCTVRAWDASANQMICESHPSGVFSLCVVEDTGKNKLLVAGLEKGNIMVRHFPSFMLLFSLDSRYTCGHAGPVRTIEPAPSNCFFTGGEDGNIMVWQLVGDAAQMVKN</sequence>
<dbReference type="InterPro" id="IPR001680">
    <property type="entry name" value="WD40_rpt"/>
</dbReference>
<accession>A0ABQ6N1Q6</accession>
<evidence type="ECO:0000313" key="5">
    <source>
        <dbReference type="EMBL" id="GMI38547.1"/>
    </source>
</evidence>